<gene>
    <name evidence="3" type="ORF">DFR76_107320</name>
</gene>
<sequence length="359" mass="37829">MMATVRELLDVLIRVVSGGPVALARVIDVTGSGPRSIGTAMLVSSSGEVIGSISAGCVESAIVESARGVLVDGQAVVERFGVADPEGLAVGLTCGGEIEVFVERVTARRLPDLLALQRDIAAGRSVALVTGLDAAPRWQLVYPAGDPPDGIPGDTWNSVRCGRSGTVGADEDQAAFPPRAFVHSFGPPARMILAGANDFVRALSRLGGQLGYRVTVVDARETFTTPARFPAAQEVIVDWPHRYLRAERAAGRLDARTVVVILTHDAKFDVPALAEALDIEYLAFVGALGSRRTHDDRLTRLLEMGVAPDRLRRLRSPVGLDLNARTPDETAVSIAAQIIADTAGGSARPLAEGSGPIHR</sequence>
<proteinExistence type="predicted"/>
<accession>A0A370I2H8</accession>
<dbReference type="InterPro" id="IPR003777">
    <property type="entry name" value="XdhC_CoxI"/>
</dbReference>
<evidence type="ECO:0000259" key="1">
    <source>
        <dbReference type="Pfam" id="PF02625"/>
    </source>
</evidence>
<dbReference type="InterPro" id="IPR052698">
    <property type="entry name" value="MoCofactor_Util/Proc"/>
</dbReference>
<reference evidence="3 4" key="1">
    <citation type="submission" date="2018-07" db="EMBL/GenBank/DDBJ databases">
        <title>Genomic Encyclopedia of Type Strains, Phase IV (KMG-IV): sequencing the most valuable type-strain genomes for metagenomic binning, comparative biology and taxonomic classification.</title>
        <authorList>
            <person name="Goeker M."/>
        </authorList>
    </citation>
    <scope>NUCLEOTIDE SEQUENCE [LARGE SCALE GENOMIC DNA]</scope>
    <source>
        <strain evidence="3 4">DSM 44290</strain>
    </source>
</reference>
<evidence type="ECO:0000259" key="2">
    <source>
        <dbReference type="Pfam" id="PF13478"/>
    </source>
</evidence>
<feature type="domain" description="XdhC- CoxI" evidence="1">
    <location>
        <begin position="17"/>
        <end position="81"/>
    </location>
</feature>
<dbReference type="Proteomes" id="UP000254869">
    <property type="component" value="Unassembled WGS sequence"/>
</dbReference>
<dbReference type="AlphaFoldDB" id="A0A370I2H8"/>
<dbReference type="Pfam" id="PF13478">
    <property type="entry name" value="XdhC_C"/>
    <property type="match status" value="1"/>
</dbReference>
<name>A0A370I2H8_9NOCA</name>
<dbReference type="STRING" id="1210086.GCA_001613105_02258"/>
<dbReference type="Gene3D" id="3.40.50.720">
    <property type="entry name" value="NAD(P)-binding Rossmann-like Domain"/>
    <property type="match status" value="1"/>
</dbReference>
<organism evidence="3 4">
    <name type="scientific">Nocardia pseudobrasiliensis</name>
    <dbReference type="NCBI Taxonomy" id="45979"/>
    <lineage>
        <taxon>Bacteria</taxon>
        <taxon>Bacillati</taxon>
        <taxon>Actinomycetota</taxon>
        <taxon>Actinomycetes</taxon>
        <taxon>Mycobacteriales</taxon>
        <taxon>Nocardiaceae</taxon>
        <taxon>Nocardia</taxon>
    </lineage>
</organism>
<dbReference type="PANTHER" id="PTHR30388:SF4">
    <property type="entry name" value="MOLYBDENUM COFACTOR INSERTION CHAPERONE PAOD"/>
    <property type="match status" value="1"/>
</dbReference>
<dbReference type="Pfam" id="PF02625">
    <property type="entry name" value="XdhC_CoxI"/>
    <property type="match status" value="1"/>
</dbReference>
<evidence type="ECO:0000313" key="4">
    <source>
        <dbReference type="Proteomes" id="UP000254869"/>
    </source>
</evidence>
<keyword evidence="4" id="KW-1185">Reference proteome</keyword>
<evidence type="ECO:0000313" key="3">
    <source>
        <dbReference type="EMBL" id="RDI64942.1"/>
    </source>
</evidence>
<comment type="caution">
    <text evidence="3">The sequence shown here is derived from an EMBL/GenBank/DDBJ whole genome shotgun (WGS) entry which is preliminary data.</text>
</comment>
<dbReference type="EMBL" id="QQBC01000007">
    <property type="protein sequence ID" value="RDI64942.1"/>
    <property type="molecule type" value="Genomic_DNA"/>
</dbReference>
<dbReference type="PANTHER" id="PTHR30388">
    <property type="entry name" value="ALDEHYDE OXIDOREDUCTASE MOLYBDENUM COFACTOR ASSEMBLY PROTEIN"/>
    <property type="match status" value="1"/>
</dbReference>
<feature type="domain" description="XdhC Rossmann" evidence="2">
    <location>
        <begin position="191"/>
        <end position="338"/>
    </location>
</feature>
<protein>
    <submittedName>
        <fullName evidence="3">Xanthine dehydrogenase accessory factor</fullName>
    </submittedName>
</protein>
<dbReference type="InterPro" id="IPR027051">
    <property type="entry name" value="XdhC_Rossmann_dom"/>
</dbReference>